<protein>
    <recommendedName>
        <fullName evidence="3">Response regulatory domain-containing protein</fullName>
    </recommendedName>
</protein>
<name>A0A7X3FPV6_9HYPH</name>
<evidence type="ECO:0000313" key="1">
    <source>
        <dbReference type="EMBL" id="MVS98579.1"/>
    </source>
</evidence>
<dbReference type="Proteomes" id="UP000438106">
    <property type="component" value="Unassembled WGS sequence"/>
</dbReference>
<dbReference type="Gene3D" id="3.40.50.2300">
    <property type="match status" value="1"/>
</dbReference>
<proteinExistence type="predicted"/>
<dbReference type="AlphaFoldDB" id="A0A7X3FPV6"/>
<organism evidence="1 2">
    <name type="scientific">Devosia marina</name>
    <dbReference type="NCBI Taxonomy" id="2683198"/>
    <lineage>
        <taxon>Bacteria</taxon>
        <taxon>Pseudomonadati</taxon>
        <taxon>Pseudomonadota</taxon>
        <taxon>Alphaproteobacteria</taxon>
        <taxon>Hyphomicrobiales</taxon>
        <taxon>Devosiaceae</taxon>
        <taxon>Devosia</taxon>
    </lineage>
</organism>
<dbReference type="SUPFAM" id="SSF52172">
    <property type="entry name" value="CheY-like"/>
    <property type="match status" value="1"/>
</dbReference>
<dbReference type="InterPro" id="IPR011006">
    <property type="entry name" value="CheY-like_superfamily"/>
</dbReference>
<sequence>MTGRANVLSDCAAVACCSLGAPYKSLERFAKATGFGLFVHFLDVAVLRVRPAPIIYFLLHFATPDAENAETLARVRRYPSLKVRLAPVILVAQDCDATTFLSYVQMGFDDILCLPEQPQLLVDRLTRQLNQNIVYIETADYLGPDRRRMELPGAQHAARRSTAHMHSRLTIRRSLADGPVILERQDHWDNIVH</sequence>
<keyword evidence="2" id="KW-1185">Reference proteome</keyword>
<accession>A0A7X3FPV6</accession>
<evidence type="ECO:0008006" key="3">
    <source>
        <dbReference type="Google" id="ProtNLM"/>
    </source>
</evidence>
<gene>
    <name evidence="1" type="ORF">GO014_06045</name>
</gene>
<dbReference type="EMBL" id="WQRF01000001">
    <property type="protein sequence ID" value="MVS98579.1"/>
    <property type="molecule type" value="Genomic_DNA"/>
</dbReference>
<evidence type="ECO:0000313" key="2">
    <source>
        <dbReference type="Proteomes" id="UP000438106"/>
    </source>
</evidence>
<dbReference type="RefSeq" id="WP_157289480.1">
    <property type="nucleotide sequence ID" value="NZ_WQRF01000001.1"/>
</dbReference>
<reference evidence="1 2" key="1">
    <citation type="submission" date="2019-12" db="EMBL/GenBank/DDBJ databases">
        <title>Devosia maris sp. nov., isolated from the deep seawater.</title>
        <authorList>
            <person name="Liu Y."/>
        </authorList>
    </citation>
    <scope>NUCLEOTIDE SEQUENCE [LARGE SCALE GENOMIC DNA]</scope>
    <source>
        <strain evidence="1 2">L53-10-65</strain>
    </source>
</reference>
<comment type="caution">
    <text evidence="1">The sequence shown here is derived from an EMBL/GenBank/DDBJ whole genome shotgun (WGS) entry which is preliminary data.</text>
</comment>